<keyword evidence="2" id="KW-0966">Cell projection</keyword>
<dbReference type="CDD" id="cd16098">
    <property type="entry name" value="FliS"/>
    <property type="match status" value="1"/>
</dbReference>
<keyword evidence="1" id="KW-1005">Bacterial flagellum biogenesis</keyword>
<dbReference type="PANTHER" id="PTHR34773:SF1">
    <property type="entry name" value="FLAGELLAR SECRETION CHAPERONE FLIS"/>
    <property type="match status" value="1"/>
</dbReference>
<proteinExistence type="inferred from homology"/>
<name>A0A8D5FFU6_9BACT</name>
<accession>A0A8D5FFU6</accession>
<dbReference type="PANTHER" id="PTHR34773">
    <property type="entry name" value="FLAGELLAR SECRETION CHAPERONE FLIS"/>
    <property type="match status" value="1"/>
</dbReference>
<reference evidence="2" key="1">
    <citation type="submission" date="2020-09" db="EMBL/GenBank/DDBJ databases">
        <title>Desulfogranum mesoprofundum gen. nov., sp. nov., a novel mesophilic, sulfate-reducing chemolithoautotroph isolated from a deep-sea hydrothermal vent chimney in the Suiyo Seamount.</title>
        <authorList>
            <person name="Hashimoto Y."/>
            <person name="Nakagawa S."/>
        </authorList>
    </citation>
    <scope>NUCLEOTIDE SEQUENCE</scope>
    <source>
        <strain evidence="2">KT2</strain>
    </source>
</reference>
<dbReference type="KEGG" id="dbk:DGMP_12460"/>
<comment type="similarity">
    <text evidence="1">Belongs to the FliS family.</text>
</comment>
<dbReference type="RefSeq" id="WP_228856673.1">
    <property type="nucleotide sequence ID" value="NZ_AP024086.1"/>
</dbReference>
<dbReference type="Pfam" id="PF02561">
    <property type="entry name" value="FliS"/>
    <property type="match status" value="1"/>
</dbReference>
<sequence>MNAYMNQYQQNQVMTASREQILIMLYDGAIRFCHQAIAASRAGNMEEKIGRIAKIFAIITEFSNSLDHNIGGEIAADLDGLYQFMLRELHKARKDPGEEHLKIVEGLLVDLRQTWSEAIEITKNEQNSIGLEKQDKTNEMQHQVNHLSAAG</sequence>
<gene>
    <name evidence="2" type="primary">fliS</name>
    <name evidence="2" type="ORF">DGMP_12460</name>
</gene>
<keyword evidence="2" id="KW-0282">Flagellum</keyword>
<dbReference type="AlphaFoldDB" id="A0A8D5FFU6"/>
<dbReference type="Proteomes" id="UP000826725">
    <property type="component" value="Chromosome"/>
</dbReference>
<protein>
    <recommendedName>
        <fullName evidence="1">Flagellar secretion chaperone FliS</fullName>
    </recommendedName>
</protein>
<dbReference type="EMBL" id="AP024086">
    <property type="protein sequence ID" value="BCL60553.1"/>
    <property type="molecule type" value="Genomic_DNA"/>
</dbReference>
<dbReference type="GO" id="GO:0044780">
    <property type="term" value="P:bacterial-type flagellum assembly"/>
    <property type="evidence" value="ECO:0007669"/>
    <property type="project" value="InterPro"/>
</dbReference>
<dbReference type="NCBIfam" id="TIGR00208">
    <property type="entry name" value="fliS"/>
    <property type="match status" value="1"/>
</dbReference>
<dbReference type="PIRSF" id="PIRSF039090">
    <property type="entry name" value="Flis"/>
    <property type="match status" value="1"/>
</dbReference>
<keyword evidence="1" id="KW-0963">Cytoplasm</keyword>
<evidence type="ECO:0000313" key="3">
    <source>
        <dbReference type="Proteomes" id="UP000826725"/>
    </source>
</evidence>
<dbReference type="InterPro" id="IPR003713">
    <property type="entry name" value="FliS"/>
</dbReference>
<keyword evidence="2" id="KW-0969">Cilium</keyword>
<evidence type="ECO:0000313" key="2">
    <source>
        <dbReference type="EMBL" id="BCL60553.1"/>
    </source>
</evidence>
<evidence type="ECO:0000256" key="1">
    <source>
        <dbReference type="PIRNR" id="PIRNR039090"/>
    </source>
</evidence>
<organism evidence="2 3">
    <name type="scientific">Desulfomarina profundi</name>
    <dbReference type="NCBI Taxonomy" id="2772557"/>
    <lineage>
        <taxon>Bacteria</taxon>
        <taxon>Pseudomonadati</taxon>
        <taxon>Thermodesulfobacteriota</taxon>
        <taxon>Desulfobulbia</taxon>
        <taxon>Desulfobulbales</taxon>
        <taxon>Desulfobulbaceae</taxon>
        <taxon>Desulfomarina</taxon>
    </lineage>
</organism>
<comment type="subcellular location">
    <subcellularLocation>
        <location evidence="1">Cytoplasm</location>
        <location evidence="1">Cytosol</location>
    </subcellularLocation>
</comment>
<dbReference type="GO" id="GO:0071973">
    <property type="term" value="P:bacterial-type flagellum-dependent cell motility"/>
    <property type="evidence" value="ECO:0007669"/>
    <property type="project" value="TreeGrafter"/>
</dbReference>
<keyword evidence="3" id="KW-1185">Reference proteome</keyword>